<dbReference type="OrthoDB" id="291936at2759"/>
<dbReference type="InterPro" id="IPR037679">
    <property type="entry name" value="Apc5"/>
</dbReference>
<comment type="function">
    <text evidence="8">Component of the anaphase promoting complex/cyclosome (APC/C), a cell cycle-regulated E3 ubiquitin ligase that controls progression through mitosis and the G1 phase of the cell cycle. The APC/C complex acts by mediating ubiquitination and subsequent degradation of target proteins: it mainly mediates the formation of 'Lys-11'-linked polyubiquitin chains and, to a lower extent, the formation of 'Lys-48'- and 'Lys-63'-linked polyubiquitin chains. The APC/C complex catalyzes assembly of branched 'Lys-11'-/'Lys-48'-linked branched ubiquitin chains on target proteins.</text>
</comment>
<dbReference type="UniPathway" id="UPA00143"/>
<evidence type="ECO:0000259" key="9">
    <source>
        <dbReference type="Pfam" id="PF12862"/>
    </source>
</evidence>
<sequence length="553" mass="65056">MNKNQVQNFLTPHNISYVILFHEYDLNIQNLRGEDQFKNYLTQKVMNLDSEEPSANYSVFAKNIEKETIQYENASQIIQGYKQRPDQNMNINKVNHILINKASLNFEMGFYDEALRCLTEGLRIAQNNSDDESINYCLTYFYQISSILGKPQDALAIVEHALVHAVKLKNPQLQLISCLNYMNFRSMYVVEENGIQNTALTKKNVIWYETLQQSIRKLIQMYEYNLGNKMVNKEAFLDIPVTLYSLNLANQFLNLQQPQLSMMEYNSRKILYQSTFQSQKAQIYLMEFALKTLEYNPQFSLNQIEEVAKNNKIKLQIGVENYDQAFNLVCKAIQFCKDKGYVNQELTEFQMYKAIIKFRCQDFLEALKDFCEIKIEAKKKKLMELKIQAKIYCALISSQLGNLTKSVNLLRKIENSFLANLSIEIQAFFYKSKAISMIPLALTFEGQDDIRKNMIKEILVQLQKSLEIYINLNSLNDIREIYYLQARIYDDIQMEEHRETSSYFFLVAEELINNFDKEEYQYISLYGVKDLSLIDIQRDFLQTFPSHFKIFEI</sequence>
<keyword evidence="6" id="KW-0131">Cell cycle</keyword>
<evidence type="ECO:0000256" key="4">
    <source>
        <dbReference type="ARBA" id="ARBA00022776"/>
    </source>
</evidence>
<evidence type="ECO:0000256" key="8">
    <source>
        <dbReference type="ARBA" id="ARBA00045696"/>
    </source>
</evidence>
<evidence type="ECO:0000256" key="2">
    <source>
        <dbReference type="ARBA" id="ARBA00016066"/>
    </source>
</evidence>
<dbReference type="SUPFAM" id="SSF48452">
    <property type="entry name" value="TPR-like"/>
    <property type="match status" value="1"/>
</dbReference>
<dbReference type="Proteomes" id="UP000054937">
    <property type="component" value="Unassembled WGS sequence"/>
</dbReference>
<evidence type="ECO:0000313" key="11">
    <source>
        <dbReference type="Proteomes" id="UP000054937"/>
    </source>
</evidence>
<dbReference type="InterPro" id="IPR026000">
    <property type="entry name" value="Apc5_dom"/>
</dbReference>
<gene>
    <name evidence="10" type="ORF">PPERSA_10865</name>
</gene>
<comment type="similarity">
    <text evidence="1">Belongs to the APC5 family.</text>
</comment>
<dbReference type="GO" id="GO:0031145">
    <property type="term" value="P:anaphase-promoting complex-dependent catabolic process"/>
    <property type="evidence" value="ECO:0007669"/>
    <property type="project" value="TreeGrafter"/>
</dbReference>
<dbReference type="Gene3D" id="1.25.40.10">
    <property type="entry name" value="Tetratricopeptide repeat domain"/>
    <property type="match status" value="1"/>
</dbReference>
<dbReference type="InterPro" id="IPR011990">
    <property type="entry name" value="TPR-like_helical_dom_sf"/>
</dbReference>
<reference evidence="10 11" key="1">
    <citation type="journal article" date="2015" name="Sci. Rep.">
        <title>Genome of the facultative scuticociliatosis pathogen Pseudocohnilembus persalinus provides insight into its virulence through horizontal gene transfer.</title>
        <authorList>
            <person name="Xiong J."/>
            <person name="Wang G."/>
            <person name="Cheng J."/>
            <person name="Tian M."/>
            <person name="Pan X."/>
            <person name="Warren A."/>
            <person name="Jiang C."/>
            <person name="Yuan D."/>
            <person name="Miao W."/>
        </authorList>
    </citation>
    <scope>NUCLEOTIDE SEQUENCE [LARGE SCALE GENOMIC DNA]</scope>
    <source>
        <strain evidence="10">36N120E</strain>
    </source>
</reference>
<dbReference type="EMBL" id="LDAU01000194">
    <property type="protein sequence ID" value="KRX00366.1"/>
    <property type="molecule type" value="Genomic_DNA"/>
</dbReference>
<dbReference type="PANTHER" id="PTHR12830">
    <property type="entry name" value="ANAPHASE-PROMOTING COMPLEX SUBUNIT 5"/>
    <property type="match status" value="1"/>
</dbReference>
<evidence type="ECO:0000256" key="1">
    <source>
        <dbReference type="ARBA" id="ARBA00007450"/>
    </source>
</evidence>
<keyword evidence="11" id="KW-1185">Reference proteome</keyword>
<evidence type="ECO:0000256" key="5">
    <source>
        <dbReference type="ARBA" id="ARBA00022786"/>
    </source>
</evidence>
<feature type="domain" description="Anaphase-promoting complex subunit 5" evidence="9">
    <location>
        <begin position="85"/>
        <end position="145"/>
    </location>
</feature>
<protein>
    <recommendedName>
        <fullName evidence="2">Anaphase-promoting complex subunit 5</fullName>
    </recommendedName>
    <alternativeName>
        <fullName evidence="7">Cyclosome subunit 5</fullName>
    </alternativeName>
</protein>
<dbReference type="GO" id="GO:0070979">
    <property type="term" value="P:protein K11-linked ubiquitination"/>
    <property type="evidence" value="ECO:0007669"/>
    <property type="project" value="TreeGrafter"/>
</dbReference>
<keyword evidence="3" id="KW-0132">Cell division</keyword>
<comment type="caution">
    <text evidence="10">The sequence shown here is derived from an EMBL/GenBank/DDBJ whole genome shotgun (WGS) entry which is preliminary data.</text>
</comment>
<name>A0A0V0QDV6_PSEPJ</name>
<dbReference type="Pfam" id="PF12862">
    <property type="entry name" value="ANAPC5"/>
    <property type="match status" value="1"/>
</dbReference>
<proteinExistence type="inferred from homology"/>
<dbReference type="AlphaFoldDB" id="A0A0V0QDV6"/>
<dbReference type="InParanoid" id="A0A0V0QDV6"/>
<evidence type="ECO:0000256" key="7">
    <source>
        <dbReference type="ARBA" id="ARBA00031069"/>
    </source>
</evidence>
<evidence type="ECO:0000313" key="10">
    <source>
        <dbReference type="EMBL" id="KRX00366.1"/>
    </source>
</evidence>
<dbReference type="GO" id="GO:0051301">
    <property type="term" value="P:cell division"/>
    <property type="evidence" value="ECO:0007669"/>
    <property type="project" value="UniProtKB-KW"/>
</dbReference>
<dbReference type="GO" id="GO:0045842">
    <property type="term" value="P:positive regulation of mitotic metaphase/anaphase transition"/>
    <property type="evidence" value="ECO:0007669"/>
    <property type="project" value="TreeGrafter"/>
</dbReference>
<dbReference type="GO" id="GO:0005680">
    <property type="term" value="C:anaphase-promoting complex"/>
    <property type="evidence" value="ECO:0007669"/>
    <property type="project" value="InterPro"/>
</dbReference>
<dbReference type="PANTHER" id="PTHR12830:SF9">
    <property type="entry name" value="ANAPHASE-PROMOTING COMPLEX SUBUNIT 5"/>
    <property type="match status" value="1"/>
</dbReference>
<evidence type="ECO:0000256" key="3">
    <source>
        <dbReference type="ARBA" id="ARBA00022618"/>
    </source>
</evidence>
<accession>A0A0V0QDV6</accession>
<keyword evidence="4" id="KW-0498">Mitosis</keyword>
<organism evidence="10 11">
    <name type="scientific">Pseudocohnilembus persalinus</name>
    <name type="common">Ciliate</name>
    <dbReference type="NCBI Taxonomy" id="266149"/>
    <lineage>
        <taxon>Eukaryota</taxon>
        <taxon>Sar</taxon>
        <taxon>Alveolata</taxon>
        <taxon>Ciliophora</taxon>
        <taxon>Intramacronucleata</taxon>
        <taxon>Oligohymenophorea</taxon>
        <taxon>Scuticociliatia</taxon>
        <taxon>Philasterida</taxon>
        <taxon>Pseudocohnilembidae</taxon>
        <taxon>Pseudocohnilembus</taxon>
    </lineage>
</organism>
<keyword evidence="5" id="KW-0833">Ubl conjugation pathway</keyword>
<evidence type="ECO:0000256" key="6">
    <source>
        <dbReference type="ARBA" id="ARBA00023306"/>
    </source>
</evidence>